<reference evidence="1 2" key="1">
    <citation type="submission" date="2024-09" db="EMBL/GenBank/DDBJ databases">
        <title>Chromosome-scale assembly of Riccia fluitans.</title>
        <authorList>
            <person name="Paukszto L."/>
            <person name="Sawicki J."/>
            <person name="Karawczyk K."/>
            <person name="Piernik-Szablinska J."/>
            <person name="Szczecinska M."/>
            <person name="Mazdziarz M."/>
        </authorList>
    </citation>
    <scope>NUCLEOTIDE SEQUENCE [LARGE SCALE GENOMIC DNA]</scope>
    <source>
        <strain evidence="1">Rf_01</strain>
        <tissue evidence="1">Aerial parts of the thallus</tissue>
    </source>
</reference>
<comment type="caution">
    <text evidence="1">The sequence shown here is derived from an EMBL/GenBank/DDBJ whole genome shotgun (WGS) entry which is preliminary data.</text>
</comment>
<keyword evidence="2" id="KW-1185">Reference proteome</keyword>
<organism evidence="1 2">
    <name type="scientific">Riccia fluitans</name>
    <dbReference type="NCBI Taxonomy" id="41844"/>
    <lineage>
        <taxon>Eukaryota</taxon>
        <taxon>Viridiplantae</taxon>
        <taxon>Streptophyta</taxon>
        <taxon>Embryophyta</taxon>
        <taxon>Marchantiophyta</taxon>
        <taxon>Marchantiopsida</taxon>
        <taxon>Marchantiidae</taxon>
        <taxon>Marchantiales</taxon>
        <taxon>Ricciaceae</taxon>
        <taxon>Riccia</taxon>
    </lineage>
</organism>
<evidence type="ECO:0000313" key="2">
    <source>
        <dbReference type="Proteomes" id="UP001605036"/>
    </source>
</evidence>
<accession>A0ABD1ZI07</accession>
<protein>
    <submittedName>
        <fullName evidence="1">Uncharacterized protein</fullName>
    </submittedName>
</protein>
<gene>
    <name evidence="1" type="ORF">R1flu_018835</name>
</gene>
<sequence length="82" mass="8952">MTFRDCPWLDSAAGSPGLVVDTQIPASGTPNGDFNSRYRLCHEQHAEEENQALADSGRRHGGSWVDVLELSRSLINLRADGV</sequence>
<dbReference type="Proteomes" id="UP001605036">
    <property type="component" value="Unassembled WGS sequence"/>
</dbReference>
<name>A0ABD1ZI07_9MARC</name>
<evidence type="ECO:0000313" key="1">
    <source>
        <dbReference type="EMBL" id="KAL2650707.1"/>
    </source>
</evidence>
<dbReference type="EMBL" id="JBHFFA010000001">
    <property type="protein sequence ID" value="KAL2650707.1"/>
    <property type="molecule type" value="Genomic_DNA"/>
</dbReference>
<dbReference type="AlphaFoldDB" id="A0ABD1ZI07"/>
<proteinExistence type="predicted"/>